<accession>A0ABD0KBV0</accession>
<reference evidence="1 2" key="1">
    <citation type="journal article" date="2023" name="Sci. Data">
        <title>Genome assembly of the Korean intertidal mud-creeper Batillaria attramentaria.</title>
        <authorList>
            <person name="Patra A.K."/>
            <person name="Ho P.T."/>
            <person name="Jun S."/>
            <person name="Lee S.J."/>
            <person name="Kim Y."/>
            <person name="Won Y.J."/>
        </authorList>
    </citation>
    <scope>NUCLEOTIDE SEQUENCE [LARGE SCALE GENOMIC DNA]</scope>
    <source>
        <strain evidence="1">Wonlab-2016</strain>
    </source>
</reference>
<dbReference type="EMBL" id="JACVVK020000209">
    <property type="protein sequence ID" value="KAK7484517.1"/>
    <property type="molecule type" value="Genomic_DNA"/>
</dbReference>
<dbReference type="Proteomes" id="UP001519460">
    <property type="component" value="Unassembled WGS sequence"/>
</dbReference>
<name>A0ABD0KBV0_9CAEN</name>
<comment type="caution">
    <text evidence="1">The sequence shown here is derived from an EMBL/GenBank/DDBJ whole genome shotgun (WGS) entry which is preliminary data.</text>
</comment>
<sequence>MLGRCVTSEQRPPPDEYEARLGGQFWTKMPAWKLSVVAAEVSKQSRSRENVKDQLKKDQEFTKAEKELSGYSFEVVDCCSPKKGGLTLSSTDPWAKESGK</sequence>
<dbReference type="AlphaFoldDB" id="A0ABD0KBV0"/>
<organism evidence="1 2">
    <name type="scientific">Batillaria attramentaria</name>
    <dbReference type="NCBI Taxonomy" id="370345"/>
    <lineage>
        <taxon>Eukaryota</taxon>
        <taxon>Metazoa</taxon>
        <taxon>Spiralia</taxon>
        <taxon>Lophotrochozoa</taxon>
        <taxon>Mollusca</taxon>
        <taxon>Gastropoda</taxon>
        <taxon>Caenogastropoda</taxon>
        <taxon>Sorbeoconcha</taxon>
        <taxon>Cerithioidea</taxon>
        <taxon>Batillariidae</taxon>
        <taxon>Batillaria</taxon>
    </lineage>
</organism>
<keyword evidence="2" id="KW-1185">Reference proteome</keyword>
<proteinExistence type="predicted"/>
<gene>
    <name evidence="1" type="ORF">BaRGS_00024273</name>
</gene>
<evidence type="ECO:0000313" key="1">
    <source>
        <dbReference type="EMBL" id="KAK7484517.1"/>
    </source>
</evidence>
<protein>
    <submittedName>
        <fullName evidence="1">Uncharacterized protein</fullName>
    </submittedName>
</protein>
<evidence type="ECO:0000313" key="2">
    <source>
        <dbReference type="Proteomes" id="UP001519460"/>
    </source>
</evidence>